<evidence type="ECO:0000313" key="2">
    <source>
        <dbReference type="Proteomes" id="UP000289650"/>
    </source>
</evidence>
<protein>
    <submittedName>
        <fullName evidence="1">Uncharacterized protein</fullName>
    </submittedName>
</protein>
<accession>A0A4Q2AG58</accession>
<dbReference type="EMBL" id="QWEX01000002">
    <property type="protein sequence ID" value="RXV68669.1"/>
    <property type="molecule type" value="Genomic_DNA"/>
</dbReference>
<dbReference type="Proteomes" id="UP000289650">
    <property type="component" value="Unassembled WGS sequence"/>
</dbReference>
<name>A0A4Q2AG58_9BURK</name>
<sequence length="541" mass="59232">MLGLKRRQQIEEVVFADDFFRTRENGLPPASRGNRKFLRAFFGTAAARLGWRIREISPGSQGGSIPVRKVMETLGLPQSPEGWAAACTADLSQAAEHLHTLALTPATLVIGWGLPPSIMKYADSHGAAFIDVEIHSIRFTRDLHLAMRTNDPGIQRELERLRIDDEMFWSAAAGLRAHFARRGESSIVRPDQSVGLFVGQMTVDLAVVRGGRLTLPVDFVSQVSEWAKQVDLLAVRPHPAQADVSHLHALLENVPNAVLVSGNTYSLLCAENLAFVSAISSGVLNEASYLGCNDVRRLLTDDRNTIGLLPATCSPWIPVRLEVASVRSLEAFARARHRSWHWLLPRRSASPPQAFPEDMLNQIFGYRWGLDPTASGLPELPTLAPGQSLSVALDTPGAAWTFFGYGWHWPENWGVWSAGAHAWLVVPLSLPDPVPPGGDLEFTVHGHVYAPGTATPPTVRIVVNGHACRFTHGQDGSIEWVVRLDAEAVRNRLLIVAFDIQGALRPSDVGENPNDNRTLGIRLTHVALREGGERAPEPSVQ</sequence>
<dbReference type="AlphaFoldDB" id="A0A4Q2AG58"/>
<gene>
    <name evidence="1" type="ORF">D1006_26380</name>
</gene>
<dbReference type="OrthoDB" id="8839259at2"/>
<evidence type="ECO:0000313" key="1">
    <source>
        <dbReference type="EMBL" id="RXV68669.1"/>
    </source>
</evidence>
<comment type="caution">
    <text evidence="1">The sequence shown here is derived from an EMBL/GenBank/DDBJ whole genome shotgun (WGS) entry which is preliminary data.</text>
</comment>
<dbReference type="RefSeq" id="WP_129516247.1">
    <property type="nucleotide sequence ID" value="NZ_QWEX01000002.1"/>
</dbReference>
<proteinExistence type="predicted"/>
<organism evidence="1 2">
    <name type="scientific">Burkholderia stabilis</name>
    <dbReference type="NCBI Taxonomy" id="95485"/>
    <lineage>
        <taxon>Bacteria</taxon>
        <taxon>Pseudomonadati</taxon>
        <taxon>Pseudomonadota</taxon>
        <taxon>Betaproteobacteria</taxon>
        <taxon>Burkholderiales</taxon>
        <taxon>Burkholderiaceae</taxon>
        <taxon>Burkholderia</taxon>
        <taxon>Burkholderia cepacia complex</taxon>
    </lineage>
</organism>
<reference evidence="1 2" key="1">
    <citation type="submission" date="2018-08" db="EMBL/GenBank/DDBJ databases">
        <title>Mountain-cultivated ginseng endophyte, Burkholderia stabilis and its activity against ginseng root rot disease.</title>
        <authorList>
            <person name="Tapan Kumar M."/>
            <person name="Bae H."/>
            <person name="Shanmugam G."/>
            <person name="Jeon J."/>
        </authorList>
    </citation>
    <scope>NUCLEOTIDE SEQUENCE [LARGE SCALE GENOMIC DNA]</scope>
    <source>
        <strain evidence="1 2">EB159</strain>
    </source>
</reference>